<sequence length="432" mass="46975">MAQTSELKIAIIGAGPAGLTLASLLTASPHPFNFTVFELRQRPHPSEVNLPCGNLDLQEGLGLQALQACGLYPQFLEIESDCTQQSKVLNKNGTVLFDHVTQKQPEISRNALTQLLLSSVPVDRIRWNTKVLAVIPADHSSGQGTVVSQETIALNSTSETFDLIVGADGAWSRARAAIPSTPQPIYSGVCYITLFLPRLTEKYPELDQLIGGGTFAVCEDEKLLLAQRTVGGTARVCFFLHSKCQPAVKRALQSSGHDDRIGPSPILDANSLPLTLPTRPEELQKFLLTNYDFFASWSDEIKHLLTVTLNEQPADAEIVAYPMHMLPLTPYPHTHMRGIVLVGDAAHLMTPFAGKGVNIAMADSLSLAEQLEYLAVGRSSTMSLYDALDEAIVGYEEVAHPRAEKAMNLTWHNLLLSYGGNGPEQIGNVLES</sequence>
<dbReference type="EMBL" id="JAQJAE010000005">
    <property type="protein sequence ID" value="KAJ5593401.1"/>
    <property type="molecule type" value="Genomic_DNA"/>
</dbReference>
<comment type="caution">
    <text evidence="6">The sequence shown here is derived from an EMBL/GenBank/DDBJ whole genome shotgun (WGS) entry which is preliminary data.</text>
</comment>
<keyword evidence="3" id="KW-0560">Oxidoreductase</keyword>
<dbReference type="InterPro" id="IPR036188">
    <property type="entry name" value="FAD/NAD-bd_sf"/>
</dbReference>
<accession>A0AAD6GVJ7</accession>
<proteinExistence type="predicted"/>
<dbReference type="GO" id="GO:0004497">
    <property type="term" value="F:monooxygenase activity"/>
    <property type="evidence" value="ECO:0007669"/>
    <property type="project" value="UniProtKB-KW"/>
</dbReference>
<keyword evidence="4" id="KW-0503">Monooxygenase</keyword>
<evidence type="ECO:0000259" key="5">
    <source>
        <dbReference type="Pfam" id="PF01494"/>
    </source>
</evidence>
<protein>
    <recommendedName>
        <fullName evidence="5">FAD-binding domain-containing protein</fullName>
    </recommendedName>
</protein>
<keyword evidence="1" id="KW-0285">Flavoprotein</keyword>
<reference evidence="6" key="1">
    <citation type="journal article" date="2023" name="IMA Fungus">
        <title>Comparative genomic study of the Penicillium genus elucidates a diverse pangenome and 15 lateral gene transfer events.</title>
        <authorList>
            <person name="Petersen C."/>
            <person name="Sorensen T."/>
            <person name="Nielsen M.R."/>
            <person name="Sondergaard T.E."/>
            <person name="Sorensen J.L."/>
            <person name="Fitzpatrick D.A."/>
            <person name="Frisvad J.C."/>
            <person name="Nielsen K.L."/>
        </authorList>
    </citation>
    <scope>NUCLEOTIDE SEQUENCE</scope>
    <source>
        <strain evidence="6">IBT 12815</strain>
    </source>
</reference>
<evidence type="ECO:0000256" key="4">
    <source>
        <dbReference type="ARBA" id="ARBA00023033"/>
    </source>
</evidence>
<feature type="domain" description="FAD-binding" evidence="5">
    <location>
        <begin position="338"/>
        <end position="381"/>
    </location>
</feature>
<dbReference type="InterPro" id="IPR002938">
    <property type="entry name" value="FAD-bd"/>
</dbReference>
<dbReference type="PANTHER" id="PTHR46972">
    <property type="entry name" value="MONOOXYGENASE ASQM-RELATED"/>
    <property type="match status" value="1"/>
</dbReference>
<feature type="domain" description="FAD-binding" evidence="5">
    <location>
        <begin position="7"/>
        <end position="181"/>
    </location>
</feature>
<dbReference type="PANTHER" id="PTHR46972:SF1">
    <property type="entry name" value="FAD DEPENDENT OXIDOREDUCTASE DOMAIN-CONTAINING PROTEIN"/>
    <property type="match status" value="1"/>
</dbReference>
<evidence type="ECO:0000256" key="1">
    <source>
        <dbReference type="ARBA" id="ARBA00022630"/>
    </source>
</evidence>
<dbReference type="SUPFAM" id="SSF51905">
    <property type="entry name" value="FAD/NAD(P)-binding domain"/>
    <property type="match status" value="1"/>
</dbReference>
<keyword evidence="2" id="KW-0274">FAD</keyword>
<evidence type="ECO:0000256" key="3">
    <source>
        <dbReference type="ARBA" id="ARBA00023002"/>
    </source>
</evidence>
<gene>
    <name evidence="6" type="ORF">N7537_010305</name>
</gene>
<dbReference type="AlphaFoldDB" id="A0AAD6GVJ7"/>
<dbReference type="Gene3D" id="3.50.50.60">
    <property type="entry name" value="FAD/NAD(P)-binding domain"/>
    <property type="match status" value="1"/>
</dbReference>
<organism evidence="6 7">
    <name type="scientific">Penicillium hordei</name>
    <dbReference type="NCBI Taxonomy" id="40994"/>
    <lineage>
        <taxon>Eukaryota</taxon>
        <taxon>Fungi</taxon>
        <taxon>Dikarya</taxon>
        <taxon>Ascomycota</taxon>
        <taxon>Pezizomycotina</taxon>
        <taxon>Eurotiomycetes</taxon>
        <taxon>Eurotiomycetidae</taxon>
        <taxon>Eurotiales</taxon>
        <taxon>Aspergillaceae</taxon>
        <taxon>Penicillium</taxon>
    </lineage>
</organism>
<dbReference type="Proteomes" id="UP001213799">
    <property type="component" value="Unassembled WGS sequence"/>
</dbReference>
<name>A0AAD6GVJ7_9EURO</name>
<dbReference type="RefSeq" id="XP_056750027.1">
    <property type="nucleotide sequence ID" value="XM_056901359.1"/>
</dbReference>
<keyword evidence="7" id="KW-1185">Reference proteome</keyword>
<evidence type="ECO:0000256" key="2">
    <source>
        <dbReference type="ARBA" id="ARBA00022827"/>
    </source>
</evidence>
<evidence type="ECO:0000313" key="7">
    <source>
        <dbReference type="Proteomes" id="UP001213799"/>
    </source>
</evidence>
<dbReference type="GeneID" id="81591601"/>
<dbReference type="PRINTS" id="PR00420">
    <property type="entry name" value="RNGMNOXGNASE"/>
</dbReference>
<dbReference type="GO" id="GO:0071949">
    <property type="term" value="F:FAD binding"/>
    <property type="evidence" value="ECO:0007669"/>
    <property type="project" value="InterPro"/>
</dbReference>
<evidence type="ECO:0000313" key="6">
    <source>
        <dbReference type="EMBL" id="KAJ5593401.1"/>
    </source>
</evidence>
<reference evidence="6" key="2">
    <citation type="submission" date="2023-01" db="EMBL/GenBank/DDBJ databases">
        <authorList>
            <person name="Petersen C."/>
        </authorList>
    </citation>
    <scope>NUCLEOTIDE SEQUENCE</scope>
    <source>
        <strain evidence="6">IBT 12815</strain>
    </source>
</reference>
<dbReference type="Pfam" id="PF01494">
    <property type="entry name" value="FAD_binding_3"/>
    <property type="match status" value="2"/>
</dbReference>